<evidence type="ECO:0000313" key="4">
    <source>
        <dbReference type="EMBL" id="CAE06923.1"/>
    </source>
</evidence>
<name>Q7U951_PARMW</name>
<proteinExistence type="predicted"/>
<organism evidence="4 5">
    <name type="scientific">Parasynechococcus marenigrum (strain WH8102)</name>
    <dbReference type="NCBI Taxonomy" id="84588"/>
    <lineage>
        <taxon>Bacteria</taxon>
        <taxon>Bacillati</taxon>
        <taxon>Cyanobacteriota</taxon>
        <taxon>Cyanophyceae</taxon>
        <taxon>Synechococcales</taxon>
        <taxon>Prochlorococcaceae</taxon>
        <taxon>Parasynechococcus</taxon>
        <taxon>Parasynechococcus marenigrum</taxon>
    </lineage>
</organism>
<dbReference type="Pfam" id="PF00639">
    <property type="entry name" value="Rotamase"/>
    <property type="match status" value="1"/>
</dbReference>
<dbReference type="SUPFAM" id="SSF54534">
    <property type="entry name" value="FKBP-like"/>
    <property type="match status" value="1"/>
</dbReference>
<evidence type="ECO:0000256" key="2">
    <source>
        <dbReference type="SAM" id="MobiDB-lite"/>
    </source>
</evidence>
<protein>
    <recommendedName>
        <fullName evidence="3">PpiC domain-containing protein</fullName>
    </recommendedName>
</protein>
<evidence type="ECO:0000259" key="3">
    <source>
        <dbReference type="PROSITE" id="PS50198"/>
    </source>
</evidence>
<dbReference type="eggNOG" id="COG0760">
    <property type="taxonomic scope" value="Bacteria"/>
</dbReference>
<gene>
    <name evidence="4" type="ordered locus">SYNW0408</name>
</gene>
<keyword evidence="1" id="KW-0697">Rotamase</keyword>
<dbReference type="EMBL" id="BX569690">
    <property type="protein sequence ID" value="CAE06923.1"/>
    <property type="molecule type" value="Genomic_DNA"/>
</dbReference>
<dbReference type="RefSeq" id="WP_011127282.1">
    <property type="nucleotide sequence ID" value="NC_005070.1"/>
</dbReference>
<feature type="region of interest" description="Disordered" evidence="2">
    <location>
        <begin position="241"/>
        <end position="260"/>
    </location>
</feature>
<dbReference type="Proteomes" id="UP000001422">
    <property type="component" value="Chromosome"/>
</dbReference>
<feature type="domain" description="PpiC" evidence="3">
    <location>
        <begin position="103"/>
        <end position="207"/>
    </location>
</feature>
<dbReference type="Gene3D" id="3.10.50.40">
    <property type="match status" value="1"/>
</dbReference>
<keyword evidence="5" id="KW-1185">Reference proteome</keyword>
<accession>Q7U951</accession>
<dbReference type="KEGG" id="syw:SYNW0408"/>
<dbReference type="STRING" id="84588.SYNW0408"/>
<reference evidence="4 5" key="1">
    <citation type="journal article" date="2003" name="Nature">
        <title>The genome of a motile marine Synechococcus.</title>
        <authorList>
            <person name="Palenik B."/>
            <person name="Brahamsha B."/>
            <person name="Larimer F."/>
            <person name="Land M."/>
            <person name="Hauser L."/>
            <person name="Chain P."/>
            <person name="Lamerdin J."/>
            <person name="Regala W."/>
            <person name="Allen E.A."/>
            <person name="McCarren J."/>
            <person name="Paulsen I."/>
            <person name="Dufresne A."/>
            <person name="Partensky F."/>
            <person name="Webb E."/>
            <person name="Waterbury J."/>
        </authorList>
    </citation>
    <scope>NUCLEOTIDE SEQUENCE [LARGE SCALE GENOMIC DNA]</scope>
    <source>
        <strain evidence="4 5">WH8102</strain>
    </source>
</reference>
<keyword evidence="1" id="KW-0413">Isomerase</keyword>
<dbReference type="InterPro" id="IPR046357">
    <property type="entry name" value="PPIase_dom_sf"/>
</dbReference>
<dbReference type="HOGENOM" id="CLU_082394_0_0_3"/>
<dbReference type="GO" id="GO:0003755">
    <property type="term" value="F:peptidyl-prolyl cis-trans isomerase activity"/>
    <property type="evidence" value="ECO:0007669"/>
    <property type="project" value="UniProtKB-KW"/>
</dbReference>
<dbReference type="PROSITE" id="PS50198">
    <property type="entry name" value="PPIC_PPIASE_2"/>
    <property type="match status" value="1"/>
</dbReference>
<evidence type="ECO:0000313" key="5">
    <source>
        <dbReference type="Proteomes" id="UP000001422"/>
    </source>
</evidence>
<dbReference type="InterPro" id="IPR000297">
    <property type="entry name" value="PPIase_PpiC"/>
</dbReference>
<dbReference type="AlphaFoldDB" id="Q7U951"/>
<sequence length="260" mass="29771">MTEIELHPGRPFCSAETLNRIARQQGLCLAIAQAAVFDEICRAVPLPQAIEKDLVDAYRSRENLDADADLEQFLTAKGWQQEDFLYFATKAERLQRFQRLMFAEEVELRFLASKADLDQIHYSLIRLSDGDLAFELHQRLLENEDSFKELAARYSEGDERDSGGLIGPVSLSQAHPVLVEKLRISQPGQLWAPFFLVNIWVILRLDHWQGSRLDDSTRQILLEDLFSDWLQKRVEHLLRGEEPPPLPGHVLTQDLDQPGG</sequence>
<evidence type="ECO:0000256" key="1">
    <source>
        <dbReference type="PROSITE-ProRule" id="PRU00278"/>
    </source>
</evidence>